<dbReference type="eggNOG" id="COG0823">
    <property type="taxonomic scope" value="Bacteria"/>
</dbReference>
<dbReference type="HOGENOM" id="CLU_047123_0_0_5"/>
<evidence type="ECO:0000256" key="3">
    <source>
        <dbReference type="ARBA" id="ARBA00022729"/>
    </source>
</evidence>
<reference evidence="8" key="1">
    <citation type="journal article" date="2009" name="Appl. Environ. Microbiol.">
        <title>Complete genome sequence of the chemolithoautotrophic marine magnetotactic coccus strain MC-1.</title>
        <authorList>
            <person name="Schubbe S."/>
            <person name="Williams T.J."/>
            <person name="Xie G."/>
            <person name="Kiss H.E."/>
            <person name="Brettin T.S."/>
            <person name="Martinez D."/>
            <person name="Ross C.A."/>
            <person name="Schuler D."/>
            <person name="Cox B.L."/>
            <person name="Nealson K.H."/>
            <person name="Bazylinski D.A."/>
        </authorList>
    </citation>
    <scope>NUCLEOTIDE SEQUENCE [LARGE SCALE GENOMIC DNA]</scope>
    <source>
        <strain evidence="8">ATCC BAA-1437 / JCM 17883 / MC-1</strain>
    </source>
</reference>
<dbReference type="AlphaFoldDB" id="A0L4U9"/>
<dbReference type="RefSeq" id="WP_011712162.1">
    <property type="nucleotide sequence ID" value="NC_008576.1"/>
</dbReference>
<dbReference type="OrthoDB" id="9802240at2"/>
<gene>
    <name evidence="5" type="primary">tolB</name>
    <name evidence="7" type="ordered locus">Mmc1_0467</name>
</gene>
<dbReference type="InterPro" id="IPR011659">
    <property type="entry name" value="WD40"/>
</dbReference>
<evidence type="ECO:0000313" key="8">
    <source>
        <dbReference type="Proteomes" id="UP000002586"/>
    </source>
</evidence>
<evidence type="ECO:0000256" key="1">
    <source>
        <dbReference type="ARBA" id="ARBA00004418"/>
    </source>
</evidence>
<dbReference type="Gene3D" id="2.120.10.30">
    <property type="entry name" value="TolB, C-terminal domain"/>
    <property type="match status" value="1"/>
</dbReference>
<dbReference type="PANTHER" id="PTHR36842:SF1">
    <property type="entry name" value="PROTEIN TOLB"/>
    <property type="match status" value="1"/>
</dbReference>
<dbReference type="HAMAP" id="MF_00671">
    <property type="entry name" value="TolB"/>
    <property type="match status" value="1"/>
</dbReference>
<evidence type="ECO:0000256" key="5">
    <source>
        <dbReference type="HAMAP-Rule" id="MF_00671"/>
    </source>
</evidence>
<dbReference type="GO" id="GO:0017038">
    <property type="term" value="P:protein import"/>
    <property type="evidence" value="ECO:0007669"/>
    <property type="project" value="InterPro"/>
</dbReference>
<organism evidence="7 8">
    <name type="scientific">Magnetococcus marinus (strain ATCC BAA-1437 / JCM 17883 / MC-1)</name>
    <dbReference type="NCBI Taxonomy" id="156889"/>
    <lineage>
        <taxon>Bacteria</taxon>
        <taxon>Pseudomonadati</taxon>
        <taxon>Pseudomonadota</taxon>
        <taxon>Magnetococcia</taxon>
        <taxon>Magnetococcales</taxon>
        <taxon>Magnetococcaceae</taxon>
        <taxon>Magnetococcus</taxon>
    </lineage>
</organism>
<dbReference type="KEGG" id="mgm:Mmc1_0467"/>
<dbReference type="NCBIfam" id="TIGR02800">
    <property type="entry name" value="propeller_TolB"/>
    <property type="match status" value="1"/>
</dbReference>
<dbReference type="InterPro" id="IPR011042">
    <property type="entry name" value="6-blade_b-propeller_TolB-like"/>
</dbReference>
<dbReference type="GO" id="GO:0042597">
    <property type="term" value="C:periplasmic space"/>
    <property type="evidence" value="ECO:0007669"/>
    <property type="project" value="UniProtKB-SubCell"/>
</dbReference>
<feature type="chain" id="PRO_5009006471" description="Tol-Pal system protein TolB" evidence="5">
    <location>
        <begin position="31"/>
        <end position="450"/>
    </location>
</feature>
<dbReference type="Pfam" id="PF04052">
    <property type="entry name" value="TolB_N"/>
    <property type="match status" value="1"/>
</dbReference>
<dbReference type="InterPro" id="IPR007195">
    <property type="entry name" value="TolB_N"/>
</dbReference>
<comment type="subcellular location">
    <subcellularLocation>
        <location evidence="1 5">Periplasm</location>
    </subcellularLocation>
</comment>
<reference evidence="7 8" key="2">
    <citation type="journal article" date="2012" name="Int. J. Syst. Evol. Microbiol.">
        <title>Magnetococcus marinus gen. nov., sp. nov., a marine, magnetotactic bacterium that represents a novel lineage (Magnetococcaceae fam. nov.; Magnetococcales ord. nov.) at the base of the Alphaproteobacteria.</title>
        <authorList>
            <person name="Bazylinski D.A."/>
            <person name="Williams T.J."/>
            <person name="Lefevre C.T."/>
            <person name="Berg R.J."/>
            <person name="Zhang C.L."/>
            <person name="Bowser S.S."/>
            <person name="Dean A.J."/>
            <person name="Beveridge T.J."/>
        </authorList>
    </citation>
    <scope>NUCLEOTIDE SEQUENCE [LARGE SCALE GENOMIC DNA]</scope>
    <source>
        <strain evidence="8">ATCC BAA-1437 / JCM 17883 / MC-1</strain>
    </source>
</reference>
<dbReference type="EMBL" id="CP000471">
    <property type="protein sequence ID" value="ABK42992.1"/>
    <property type="molecule type" value="Genomic_DNA"/>
</dbReference>
<keyword evidence="3 5" id="KW-0732">Signal</keyword>
<comment type="function">
    <text evidence="5">Part of the Tol-Pal system, which plays a role in outer membrane invagination during cell division and is important for maintaining outer membrane integrity.</text>
</comment>
<keyword evidence="5" id="KW-0132">Cell division</keyword>
<dbReference type="InterPro" id="IPR014167">
    <property type="entry name" value="Tol-Pal_TolB"/>
</dbReference>
<keyword evidence="4 5" id="KW-0574">Periplasm</keyword>
<comment type="subunit">
    <text evidence="5">The Tol-Pal system is composed of five core proteins: the inner membrane proteins TolA, TolQ and TolR, the periplasmic protein TolB and the outer membrane protein Pal. They form a network linking the inner and outer membranes and the peptidoglycan layer.</text>
</comment>
<comment type="similarity">
    <text evidence="2 5">Belongs to the TolB family.</text>
</comment>
<dbReference type="Gene3D" id="3.40.50.10070">
    <property type="entry name" value="TolB, N-terminal domain"/>
    <property type="match status" value="1"/>
</dbReference>
<keyword evidence="8" id="KW-1185">Reference proteome</keyword>
<evidence type="ECO:0000256" key="4">
    <source>
        <dbReference type="ARBA" id="ARBA00022764"/>
    </source>
</evidence>
<evidence type="ECO:0000259" key="6">
    <source>
        <dbReference type="Pfam" id="PF04052"/>
    </source>
</evidence>
<keyword evidence="5" id="KW-0131">Cell cycle</keyword>
<name>A0L4U9_MAGMM</name>
<dbReference type="SUPFAM" id="SSF69304">
    <property type="entry name" value="Tricorn protease N-terminal domain"/>
    <property type="match status" value="1"/>
</dbReference>
<dbReference type="STRING" id="156889.Mmc1_0467"/>
<proteinExistence type="inferred from homology"/>
<dbReference type="GO" id="GO:0051301">
    <property type="term" value="P:cell division"/>
    <property type="evidence" value="ECO:0007669"/>
    <property type="project" value="UniProtKB-UniRule"/>
</dbReference>
<evidence type="ECO:0000313" key="7">
    <source>
        <dbReference type="EMBL" id="ABK42992.1"/>
    </source>
</evidence>
<dbReference type="Pfam" id="PF07676">
    <property type="entry name" value="PD40"/>
    <property type="match status" value="5"/>
</dbReference>
<evidence type="ECO:0000256" key="2">
    <source>
        <dbReference type="ARBA" id="ARBA00009820"/>
    </source>
</evidence>
<dbReference type="SUPFAM" id="SSF52964">
    <property type="entry name" value="TolB, N-terminal domain"/>
    <property type="match status" value="1"/>
</dbReference>
<feature type="domain" description="TolB N-terminal" evidence="6">
    <location>
        <begin position="34"/>
        <end position="143"/>
    </location>
</feature>
<sequence precursor="true">MNMIFPPIHRLGIRLLASLLFLLLSGSVHAQGMMIEVQKQGLEPMPIAIPSFASVGLNGHVEVGDRFSHQLTGLVISDLSGSGLFRPLEQRGFLQPSDKLWQQGPDFRKWRLVGADAVVQGAITYRGSRIQVDFFLHDISRGTLIGKGWRFTTKPENWRHVAHRVADEIYTRLTGERAYFTSRIAFVAKRDKQSFLSMMDADGANRMDLKVKGRNDLVLTPRFSPNGEQLLYISYESSEPRIYLWDLYTGKRVKRSNYPGLNSTPAWSPDGNRMALTLSKDGNSEIYVIDMRNQSLQRLTYNAAIDTSPSWSPDGRRMVFTSDRAGTPQLYIMDADGSDVRRLTQRGQSSTAPSWSNRGDKIAFVRGGGGKFRIAVIDPTGRDEQLLTDSWMDESPTWSPNGRVILFSRQQQGSSRTRLFTIDITGFNEQEVPLEQDISASDPSWSPVIK</sequence>
<dbReference type="PANTHER" id="PTHR36842">
    <property type="entry name" value="PROTEIN TOLB HOMOLOG"/>
    <property type="match status" value="1"/>
</dbReference>
<feature type="signal peptide" evidence="5">
    <location>
        <begin position="1"/>
        <end position="30"/>
    </location>
</feature>
<dbReference type="Proteomes" id="UP000002586">
    <property type="component" value="Chromosome"/>
</dbReference>
<accession>A0L4U9</accession>
<protein>
    <recommendedName>
        <fullName evidence="5">Tol-Pal system protein TolB</fullName>
    </recommendedName>
</protein>